<dbReference type="AlphaFoldDB" id="A0A5B7KL60"/>
<protein>
    <submittedName>
        <fullName evidence="1">Uncharacterized protein</fullName>
    </submittedName>
</protein>
<proteinExistence type="predicted"/>
<name>A0A5B7KL60_PORTR</name>
<evidence type="ECO:0000313" key="2">
    <source>
        <dbReference type="Proteomes" id="UP000324222"/>
    </source>
</evidence>
<reference evidence="1 2" key="1">
    <citation type="submission" date="2019-05" db="EMBL/GenBank/DDBJ databases">
        <title>Another draft genome of Portunus trituberculatus and its Hox gene families provides insights of decapod evolution.</title>
        <authorList>
            <person name="Jeong J.-H."/>
            <person name="Song I."/>
            <person name="Kim S."/>
            <person name="Choi T."/>
            <person name="Kim D."/>
            <person name="Ryu S."/>
            <person name="Kim W."/>
        </authorList>
    </citation>
    <scope>NUCLEOTIDE SEQUENCE [LARGE SCALE GENOMIC DNA]</scope>
    <source>
        <tissue evidence="1">Muscle</tissue>
    </source>
</reference>
<accession>A0A5B7KL60</accession>
<comment type="caution">
    <text evidence="1">The sequence shown here is derived from an EMBL/GenBank/DDBJ whole genome shotgun (WGS) entry which is preliminary data.</text>
</comment>
<sequence>MDCGGDECYTTFYLRTKTCMYACVVVLRVQAKQVCRTNLDLINASLLVIAPSEGEGDDVRELSLSGPNEVQMCLRRVSTKRLDDDASRLYFR</sequence>
<evidence type="ECO:0000313" key="1">
    <source>
        <dbReference type="EMBL" id="MPD05375.1"/>
    </source>
</evidence>
<keyword evidence="2" id="KW-1185">Reference proteome</keyword>
<organism evidence="1 2">
    <name type="scientific">Portunus trituberculatus</name>
    <name type="common">Swimming crab</name>
    <name type="synonym">Neptunus trituberculatus</name>
    <dbReference type="NCBI Taxonomy" id="210409"/>
    <lineage>
        <taxon>Eukaryota</taxon>
        <taxon>Metazoa</taxon>
        <taxon>Ecdysozoa</taxon>
        <taxon>Arthropoda</taxon>
        <taxon>Crustacea</taxon>
        <taxon>Multicrustacea</taxon>
        <taxon>Malacostraca</taxon>
        <taxon>Eumalacostraca</taxon>
        <taxon>Eucarida</taxon>
        <taxon>Decapoda</taxon>
        <taxon>Pleocyemata</taxon>
        <taxon>Brachyura</taxon>
        <taxon>Eubrachyura</taxon>
        <taxon>Portunoidea</taxon>
        <taxon>Portunidae</taxon>
        <taxon>Portuninae</taxon>
        <taxon>Portunus</taxon>
    </lineage>
</organism>
<dbReference type="Proteomes" id="UP000324222">
    <property type="component" value="Unassembled WGS sequence"/>
</dbReference>
<gene>
    <name evidence="1" type="ORF">E2C01_101115</name>
</gene>
<dbReference type="EMBL" id="VSRR010145693">
    <property type="protein sequence ID" value="MPD05375.1"/>
    <property type="molecule type" value="Genomic_DNA"/>
</dbReference>